<organism evidence="5 6">
    <name type="scientific">Parascedosporium putredinis</name>
    <dbReference type="NCBI Taxonomy" id="1442378"/>
    <lineage>
        <taxon>Eukaryota</taxon>
        <taxon>Fungi</taxon>
        <taxon>Dikarya</taxon>
        <taxon>Ascomycota</taxon>
        <taxon>Pezizomycotina</taxon>
        <taxon>Sordariomycetes</taxon>
        <taxon>Hypocreomycetidae</taxon>
        <taxon>Microascales</taxon>
        <taxon>Microascaceae</taxon>
        <taxon>Parascedosporium</taxon>
    </lineage>
</organism>
<protein>
    <recommendedName>
        <fullName evidence="4">Zn(2)-C6 fungal-type domain-containing protein</fullName>
    </recommendedName>
</protein>
<feature type="domain" description="Zn(2)-C6 fungal-type" evidence="4">
    <location>
        <begin position="25"/>
        <end position="53"/>
    </location>
</feature>
<dbReference type="GO" id="GO:0000981">
    <property type="term" value="F:DNA-binding transcription factor activity, RNA polymerase II-specific"/>
    <property type="evidence" value="ECO:0007669"/>
    <property type="project" value="InterPro"/>
</dbReference>
<dbReference type="CDD" id="cd00067">
    <property type="entry name" value="GAL4"/>
    <property type="match status" value="1"/>
</dbReference>
<evidence type="ECO:0000256" key="2">
    <source>
        <dbReference type="ARBA" id="ARBA00022723"/>
    </source>
</evidence>
<dbReference type="InterPro" id="IPR007219">
    <property type="entry name" value="XnlR_reg_dom"/>
</dbReference>
<dbReference type="OrthoDB" id="2269373at2759"/>
<keyword evidence="2" id="KW-0479">Metal-binding</keyword>
<dbReference type="SMART" id="SM00066">
    <property type="entry name" value="GAL4"/>
    <property type="match status" value="1"/>
</dbReference>
<reference evidence="5" key="1">
    <citation type="submission" date="2022-11" db="EMBL/GenBank/DDBJ databases">
        <authorList>
            <person name="Scott C."/>
            <person name="Bruce N."/>
        </authorList>
    </citation>
    <scope>NUCLEOTIDE SEQUENCE</scope>
</reference>
<dbReference type="GO" id="GO:0005634">
    <property type="term" value="C:nucleus"/>
    <property type="evidence" value="ECO:0007669"/>
    <property type="project" value="UniProtKB-SubCell"/>
</dbReference>
<dbReference type="PANTHER" id="PTHR31001:SF85">
    <property type="entry name" value="ZN(II)2CYS6 TRANSCRIPTION FACTOR (EUROFUNG)"/>
    <property type="match status" value="1"/>
</dbReference>
<sequence length="718" mass="79256">MSSSTGAPTPSSTSTAAGKAPRVLACVLCQHRKIKCDRNTPCSNCVKASVTCTPSTPAPARKRRRPNQDLQERLARCEALLKNYASAAASSEPEATAAALSAINESIPTSVGNRSSMIARDPSKYPEPMPPWAPAGKVVVEDGSTRFVDSFLWSKLHDELNEMRRIIEVDEAEDHSTLASEAPTPEDATDLLLGDYASMSIDDAYPEPVHVFRLWQIFLERVNPLCKIIHVPSVQPYVVEVASGNWNVPANYQPLLFSIFSIAVFAMSDSESRQMLGLPRETALKKFTSGVRAALMKVNFMKTYDLLILQSLAFYQLALLGRHTRHASWIFSGVCIRIAQKMGLHRDGESLNLTPFETEMRRRLWWQLVILDAMWALLSGMSYPVVSVNWTTKVPRNVNDADLFPGSSEPIQEREGPTEMGFCLLMATVWGFIIKVHHQFPGFEAAILGFDVESIGAKDRPRDGSAGLVDANQQQKYKTLMGQLSADIARVQELFTPLTELPEYGTEIFTTDDNLFRLGVLNLESNMDMYDMMNTKGFFWYCRLHFQIEMITALVGQMITRQTGSYVDRAWTGLEMMYRYHEELFDMSQKANALAQQGQTAVVPHFVQELIKGLPDGRMSESATPISMTSSAVSVMGTNHKPSSRELSGASMKWEFGPAHGGSVMAGADTATFGPGLMDIGPVDWDMFAESMASGQGQQGPGPGMGFGAMGPNMGHHW</sequence>
<comment type="caution">
    <text evidence="5">The sequence shown here is derived from an EMBL/GenBank/DDBJ whole genome shotgun (WGS) entry which is preliminary data.</text>
</comment>
<dbReference type="GO" id="GO:0003677">
    <property type="term" value="F:DNA binding"/>
    <property type="evidence" value="ECO:0007669"/>
    <property type="project" value="InterPro"/>
</dbReference>
<keyword evidence="3" id="KW-0539">Nucleus</keyword>
<dbReference type="InterPro" id="IPR036864">
    <property type="entry name" value="Zn2-C6_fun-type_DNA-bd_sf"/>
</dbReference>
<evidence type="ECO:0000259" key="4">
    <source>
        <dbReference type="PROSITE" id="PS50048"/>
    </source>
</evidence>
<evidence type="ECO:0000313" key="5">
    <source>
        <dbReference type="EMBL" id="CAI4214792.1"/>
    </source>
</evidence>
<dbReference type="GO" id="GO:0008270">
    <property type="term" value="F:zinc ion binding"/>
    <property type="evidence" value="ECO:0007669"/>
    <property type="project" value="InterPro"/>
</dbReference>
<comment type="subcellular location">
    <subcellularLocation>
        <location evidence="1">Nucleus</location>
    </subcellularLocation>
</comment>
<dbReference type="Proteomes" id="UP000838763">
    <property type="component" value="Unassembled WGS sequence"/>
</dbReference>
<dbReference type="InterPro" id="IPR050613">
    <property type="entry name" value="Sec_Metabolite_Reg"/>
</dbReference>
<dbReference type="AlphaFoldDB" id="A0A9P1MAT5"/>
<dbReference type="InterPro" id="IPR001138">
    <property type="entry name" value="Zn2Cys6_DnaBD"/>
</dbReference>
<dbReference type="GO" id="GO:0006351">
    <property type="term" value="P:DNA-templated transcription"/>
    <property type="evidence" value="ECO:0007669"/>
    <property type="project" value="InterPro"/>
</dbReference>
<dbReference type="EMBL" id="CALLCH030000012">
    <property type="protein sequence ID" value="CAI4214792.1"/>
    <property type="molecule type" value="Genomic_DNA"/>
</dbReference>
<dbReference type="SMART" id="SM00906">
    <property type="entry name" value="Fungal_trans"/>
    <property type="match status" value="1"/>
</dbReference>
<proteinExistence type="predicted"/>
<dbReference type="SUPFAM" id="SSF57701">
    <property type="entry name" value="Zn2/Cys6 DNA-binding domain"/>
    <property type="match status" value="1"/>
</dbReference>
<dbReference type="PANTHER" id="PTHR31001">
    <property type="entry name" value="UNCHARACTERIZED TRANSCRIPTIONAL REGULATORY PROTEIN"/>
    <property type="match status" value="1"/>
</dbReference>
<dbReference type="CDD" id="cd12148">
    <property type="entry name" value="fungal_TF_MHR"/>
    <property type="match status" value="1"/>
</dbReference>
<evidence type="ECO:0000256" key="3">
    <source>
        <dbReference type="ARBA" id="ARBA00023242"/>
    </source>
</evidence>
<accession>A0A9P1MAT5</accession>
<dbReference type="Gene3D" id="4.10.240.10">
    <property type="entry name" value="Zn(2)-C6 fungal-type DNA-binding domain"/>
    <property type="match status" value="1"/>
</dbReference>
<dbReference type="Pfam" id="PF04082">
    <property type="entry name" value="Fungal_trans"/>
    <property type="match status" value="1"/>
</dbReference>
<gene>
    <name evidence="5" type="ORF">PPNO1_LOCUS4520</name>
</gene>
<evidence type="ECO:0000313" key="6">
    <source>
        <dbReference type="Proteomes" id="UP000838763"/>
    </source>
</evidence>
<evidence type="ECO:0000256" key="1">
    <source>
        <dbReference type="ARBA" id="ARBA00004123"/>
    </source>
</evidence>
<name>A0A9P1MAT5_9PEZI</name>
<keyword evidence="6" id="KW-1185">Reference proteome</keyword>
<dbReference type="Pfam" id="PF00172">
    <property type="entry name" value="Zn_clus"/>
    <property type="match status" value="1"/>
</dbReference>
<dbReference type="PROSITE" id="PS50048">
    <property type="entry name" value="ZN2_CY6_FUNGAL_2"/>
    <property type="match status" value="1"/>
</dbReference>